<dbReference type="SUPFAM" id="SSF53901">
    <property type="entry name" value="Thiolase-like"/>
    <property type="match status" value="1"/>
</dbReference>
<evidence type="ECO:0000256" key="2">
    <source>
        <dbReference type="ARBA" id="ARBA00022553"/>
    </source>
</evidence>
<proteinExistence type="predicted"/>
<evidence type="ECO:0000313" key="9">
    <source>
        <dbReference type="Proteomes" id="UP001611383"/>
    </source>
</evidence>
<dbReference type="InterPro" id="IPR050091">
    <property type="entry name" value="PKS_NRPS_Biosynth_Enz"/>
</dbReference>
<dbReference type="InterPro" id="IPR013217">
    <property type="entry name" value="Methyltransf_12"/>
</dbReference>
<dbReference type="Pfam" id="PF08242">
    <property type="entry name" value="Methyltransf_12"/>
    <property type="match status" value="1"/>
</dbReference>
<evidence type="ECO:0000256" key="5">
    <source>
        <dbReference type="SAM" id="MobiDB-lite"/>
    </source>
</evidence>
<dbReference type="InterPro" id="IPR013968">
    <property type="entry name" value="PKS_KR"/>
</dbReference>
<dbReference type="InterPro" id="IPR057326">
    <property type="entry name" value="KR_dom"/>
</dbReference>
<dbReference type="InterPro" id="IPR016035">
    <property type="entry name" value="Acyl_Trfase/lysoPLipase"/>
</dbReference>
<keyword evidence="1" id="KW-0596">Phosphopantetheine</keyword>
<dbReference type="SUPFAM" id="SSF52151">
    <property type="entry name" value="FabD/lysophospholipase-like"/>
    <property type="match status" value="1"/>
</dbReference>
<sequence length="1924" mass="209542">MSSGTQDHRSLLKQSFLEIERLQARLESLERAKSEPIAIVGVGCRFPGGGDDPASYWAFLRDGVDGITEIPSERWDIDALHDPNPEARWKMTTRRAAFLKDVDRFDAQFFGVSPREAASMDPQQRLLLEVAWEALEDAGVPASRLAGSRTGVFVGVCSNDYTWLQLAEPERIDAPYFGIGSSHNILAGRLSYIWDLRGPNVAIDTACSSSLVAVHLACQSLRTGESDMALAGGVNLILSPLTLIFPSKMHMLAPDGRCKAFDAQADGFSRGEGCGVVVLKRLSDALASGDEILAVIRGTSINQDGRTNGLTAPNVLSQQAVIRKALEDSGVEPERIAYVESHGTGTNLGDPAELEALKAVFGQRRADGPSCAIGSVKSNFGHLEAAAGIAGLIKAALAVKHGVIPPNLHFQTPNPNVNLEGTPFYVPTGRQPWPSNGAPRAAGVSAFGWSGTNAHVVLEEAPAKESRQESSHAPRSLLLPLSARNPEALRALAQRYRELLSGGMNGASLLDVCRAAAVKREQFDQRLAVVGEDSGAMIERLNAFLQGEARSGLVSAVAGERRGIVFVFPGQGSQWVGMGRQLLEREPAFRTALEVCDRAMRPYVGWSALEVLAGIEGAPRLERIDVIQPILFAIEVALAATWRARGIDPDAVVGHSMGEVAAAHVAGTLSLDDAARIICRRSQLLAGLSGQGAMAVVELSQQDAERAIAGVEDRLSIAVCNGPRSTVLSGDPEALATVLATLQAQGVFCRQVKVDVASHSPQMEPLRPALLDALQGLRPATASVPIFSTVTGERSDGAGMNAAYWVDNLRKPVLFSTAVRRLIEDGHTLFIEMSPHPILLPPVDELLRASGRKGGVFPSMRREEPEQAVLMESLGALYTRGHPIDWSRVFPGESRSVKLPTYPFQRARYWNVTSPAGLPPGALLDGEGARLERPTAEEGASASEGGSNGIIASFYDSLVTQAAGEDVRGSDDNEHFLTWGVFPEIIPGFSWLRTVFRPNERPEDRERLAEAQRELRRVLFRAVDFSALRNVMDFGCGHGSDLIILGEQHEHLKLDGYTISGKQVEVCKQRVHARGLQNRIRIFQRDSAKDDFPGMYDLIIGFEVAGLIPDKDALFSNVDRHLTNGGLLIMADFVANTLSPIEVQETSTFSSTKEQWNKLLSSNHLRLVDAVDVSHEVANGLHNPDYAAQFEALCKELNLDELTQRSFASYENVYKALRAGLISYVLFHVQKDRFCRPEELFHHNAKQFEQLTPYSEFAARRDTSGMNPADDETKEWLYEIQWRRDTTPAHRSSSSTGPGNWLILGDRKGVGEAVARRLEERGERCTLVHAGSNFQRVEDFQRLIQEVVRSDSRPLRGVVHLWSLDGAPSQEPTLDTLHSAQQLGVQSALSVVQSLAWAGLRDAPRLWLVTAGTQVPGTETSSVAIEAAPLWGLGGTITQEHPELRCSRVDLSAARRPEEVDAFIETLWADGPEDQLALRGSERFVARLSRWSGTRARSANGEVTIRSDGTYLITGGFGGLGLTFARWLVDRGARHLILAGRNGAPESANEALAELRKAGAEVVAAKMDVADPEQVARVLEEARKTLPPLRGVIHSAVVLDDGVLLQQNRQRFESVMAPKVDGTWNLHRLTLDCPLDFFLLFSSLASMLGAPGQGNYTAAGAFQDAFVFYRRSLGLPAMTINWSPWSDVGQAVVHANRGERLAQGGLQSINPAQGVRVLERLLAHTPPQIGVMRLDLRQWRQFYPRNASSPLFAELMRTPSATKPSKAASDSSIRASLQALEPGPRRRAMLEEHLQSLAAQVLRMSPDQLDRSTPLRNLGFDSLVAVEFRNRIEASLGLTLSATLVWNHPTIEALATHLADKMGLALSVAEAPSKAEQRQDSLAAGELQELAEGLLDELEGLSNDESGRLLDGAPKRSWREDINE</sequence>
<reference evidence="8 9" key="1">
    <citation type="submission" date="2019-08" db="EMBL/GenBank/DDBJ databases">
        <title>Archangium and Cystobacter genomes.</title>
        <authorList>
            <person name="Chen I.-C.K."/>
            <person name="Wielgoss S."/>
        </authorList>
    </citation>
    <scope>NUCLEOTIDE SEQUENCE [LARGE SCALE GENOMIC DNA]</scope>
    <source>
        <strain evidence="8 9">Cbm 6</strain>
    </source>
</reference>
<feature type="domain" description="Carrier" evidence="6">
    <location>
        <begin position="1788"/>
        <end position="1862"/>
    </location>
</feature>
<dbReference type="CDD" id="cd02440">
    <property type="entry name" value="AdoMet_MTases"/>
    <property type="match status" value="1"/>
</dbReference>
<dbReference type="InterPro" id="IPR016036">
    <property type="entry name" value="Malonyl_transacylase_ACP-bd"/>
</dbReference>
<dbReference type="SMART" id="SM01294">
    <property type="entry name" value="PKS_PP_betabranch"/>
    <property type="match status" value="1"/>
</dbReference>
<dbReference type="Gene3D" id="3.30.70.3290">
    <property type="match status" value="1"/>
</dbReference>
<dbReference type="EMBL" id="CP043494">
    <property type="protein sequence ID" value="WNG46513.1"/>
    <property type="molecule type" value="Genomic_DNA"/>
</dbReference>
<dbReference type="PROSITE" id="PS52004">
    <property type="entry name" value="KS3_2"/>
    <property type="match status" value="1"/>
</dbReference>
<dbReference type="InterPro" id="IPR014030">
    <property type="entry name" value="Ketoacyl_synth_N"/>
</dbReference>
<dbReference type="Pfam" id="PF08659">
    <property type="entry name" value="KR"/>
    <property type="match status" value="1"/>
</dbReference>
<dbReference type="Pfam" id="PF16197">
    <property type="entry name" value="KAsynt_C_assoc"/>
    <property type="match status" value="1"/>
</dbReference>
<dbReference type="SMART" id="SM00828">
    <property type="entry name" value="PKS_MT"/>
    <property type="match status" value="1"/>
</dbReference>
<feature type="domain" description="Ketosynthase family 3 (KS3)" evidence="7">
    <location>
        <begin position="34"/>
        <end position="460"/>
    </location>
</feature>
<dbReference type="InterPro" id="IPR014043">
    <property type="entry name" value="Acyl_transferase_dom"/>
</dbReference>
<evidence type="ECO:0000259" key="6">
    <source>
        <dbReference type="PROSITE" id="PS50075"/>
    </source>
</evidence>
<dbReference type="Gene3D" id="3.40.50.720">
    <property type="entry name" value="NAD(P)-binding Rossmann-like Domain"/>
    <property type="match status" value="1"/>
</dbReference>
<dbReference type="Gene3D" id="3.40.366.10">
    <property type="entry name" value="Malonyl-Coenzyme A Acyl Carrier Protein, domain 2"/>
    <property type="match status" value="1"/>
</dbReference>
<dbReference type="SMART" id="SM00827">
    <property type="entry name" value="PKS_AT"/>
    <property type="match status" value="1"/>
</dbReference>
<dbReference type="Gene3D" id="3.40.50.150">
    <property type="entry name" value="Vaccinia Virus protein VP39"/>
    <property type="match status" value="1"/>
</dbReference>
<dbReference type="CDD" id="cd08955">
    <property type="entry name" value="KR_2_FAS_SDR_x"/>
    <property type="match status" value="1"/>
</dbReference>
<dbReference type="InterPro" id="IPR016039">
    <property type="entry name" value="Thiolase-like"/>
</dbReference>
<dbReference type="InterPro" id="IPR014031">
    <property type="entry name" value="Ketoacyl_synth_C"/>
</dbReference>
<dbReference type="SUPFAM" id="SSF53335">
    <property type="entry name" value="S-adenosyl-L-methionine-dependent methyltransferases"/>
    <property type="match status" value="1"/>
</dbReference>
<evidence type="ECO:0000313" key="8">
    <source>
        <dbReference type="EMBL" id="WNG46513.1"/>
    </source>
</evidence>
<dbReference type="SUPFAM" id="SSF51735">
    <property type="entry name" value="NAD(P)-binding Rossmann-fold domains"/>
    <property type="match status" value="2"/>
</dbReference>
<dbReference type="Pfam" id="PF00698">
    <property type="entry name" value="Acyl_transf_1"/>
    <property type="match status" value="1"/>
</dbReference>
<gene>
    <name evidence="8" type="ORF">F0U60_22135</name>
</gene>
<dbReference type="InterPro" id="IPR032821">
    <property type="entry name" value="PKS_assoc"/>
</dbReference>
<feature type="compositionally biased region" description="Basic and acidic residues" evidence="5">
    <location>
        <begin position="1905"/>
        <end position="1924"/>
    </location>
</feature>
<dbReference type="InterPro" id="IPR001227">
    <property type="entry name" value="Ac_transferase_dom_sf"/>
</dbReference>
<dbReference type="Proteomes" id="UP001611383">
    <property type="component" value="Chromosome"/>
</dbReference>
<evidence type="ECO:0000256" key="1">
    <source>
        <dbReference type="ARBA" id="ARBA00022450"/>
    </source>
</evidence>
<accession>A0ABY9WTH1</accession>
<dbReference type="CDD" id="cd00833">
    <property type="entry name" value="PKS"/>
    <property type="match status" value="1"/>
</dbReference>
<dbReference type="PANTHER" id="PTHR43775:SF37">
    <property type="entry name" value="SI:DKEY-61P9.11"/>
    <property type="match status" value="1"/>
</dbReference>
<dbReference type="PROSITE" id="PS50075">
    <property type="entry name" value="CARRIER"/>
    <property type="match status" value="1"/>
</dbReference>
<name>A0ABY9WTH1_9BACT</name>
<dbReference type="InterPro" id="IPR036736">
    <property type="entry name" value="ACP-like_sf"/>
</dbReference>
<dbReference type="InterPro" id="IPR018201">
    <property type="entry name" value="Ketoacyl_synth_AS"/>
</dbReference>
<dbReference type="SMART" id="SM00825">
    <property type="entry name" value="PKS_KS"/>
    <property type="match status" value="1"/>
</dbReference>
<keyword evidence="2" id="KW-0597">Phosphoprotein</keyword>
<dbReference type="InterPro" id="IPR020803">
    <property type="entry name" value="MeTfrase_dom"/>
</dbReference>
<organism evidence="8 9">
    <name type="scientific">Archangium minus</name>
    <dbReference type="NCBI Taxonomy" id="83450"/>
    <lineage>
        <taxon>Bacteria</taxon>
        <taxon>Pseudomonadati</taxon>
        <taxon>Myxococcota</taxon>
        <taxon>Myxococcia</taxon>
        <taxon>Myxococcales</taxon>
        <taxon>Cystobacterineae</taxon>
        <taxon>Archangiaceae</taxon>
        <taxon>Archangium</taxon>
    </lineage>
</organism>
<evidence type="ECO:0000256" key="3">
    <source>
        <dbReference type="ARBA" id="ARBA00022679"/>
    </source>
</evidence>
<keyword evidence="9" id="KW-1185">Reference proteome</keyword>
<evidence type="ECO:0000256" key="4">
    <source>
        <dbReference type="ARBA" id="ARBA00023268"/>
    </source>
</evidence>
<dbReference type="InterPro" id="IPR020841">
    <property type="entry name" value="PKS_Beta-ketoAc_synthase_dom"/>
</dbReference>
<evidence type="ECO:0000259" key="7">
    <source>
        <dbReference type="PROSITE" id="PS52004"/>
    </source>
</evidence>
<dbReference type="RefSeq" id="WP_395822972.1">
    <property type="nucleotide sequence ID" value="NZ_CP043494.1"/>
</dbReference>
<keyword evidence="3" id="KW-0808">Transferase</keyword>
<dbReference type="Gene3D" id="3.40.47.10">
    <property type="match status" value="1"/>
</dbReference>
<dbReference type="InterPro" id="IPR029063">
    <property type="entry name" value="SAM-dependent_MTases_sf"/>
</dbReference>
<dbReference type="SUPFAM" id="SSF55048">
    <property type="entry name" value="Probable ACP-binding domain of malonyl-CoA ACP transacylase"/>
    <property type="match status" value="1"/>
</dbReference>
<dbReference type="InterPro" id="IPR009081">
    <property type="entry name" value="PP-bd_ACP"/>
</dbReference>
<dbReference type="InterPro" id="IPR036291">
    <property type="entry name" value="NAD(P)-bd_dom_sf"/>
</dbReference>
<dbReference type="PROSITE" id="PS00606">
    <property type="entry name" value="KS3_1"/>
    <property type="match status" value="1"/>
</dbReference>
<feature type="region of interest" description="Disordered" evidence="5">
    <location>
        <begin position="1904"/>
        <end position="1924"/>
    </location>
</feature>
<dbReference type="Pfam" id="PF02801">
    <property type="entry name" value="Ketoacyl-synt_C"/>
    <property type="match status" value="1"/>
</dbReference>
<dbReference type="Pfam" id="PF00109">
    <property type="entry name" value="ketoacyl-synt"/>
    <property type="match status" value="1"/>
</dbReference>
<dbReference type="PANTHER" id="PTHR43775">
    <property type="entry name" value="FATTY ACID SYNTHASE"/>
    <property type="match status" value="1"/>
</dbReference>
<dbReference type="Gene3D" id="1.10.1200.10">
    <property type="entry name" value="ACP-like"/>
    <property type="match status" value="1"/>
</dbReference>
<dbReference type="InterPro" id="IPR020806">
    <property type="entry name" value="PKS_PP-bd"/>
</dbReference>
<dbReference type="SMART" id="SM00823">
    <property type="entry name" value="PKS_PP"/>
    <property type="match status" value="1"/>
</dbReference>
<dbReference type="SMART" id="SM00822">
    <property type="entry name" value="PKS_KR"/>
    <property type="match status" value="1"/>
</dbReference>
<dbReference type="Pfam" id="PF00550">
    <property type="entry name" value="PP-binding"/>
    <property type="match status" value="1"/>
</dbReference>
<protein>
    <submittedName>
        <fullName evidence="8">SDR family NAD(P)-dependent oxidoreductase</fullName>
    </submittedName>
</protein>
<dbReference type="SUPFAM" id="SSF47336">
    <property type="entry name" value="ACP-like"/>
    <property type="match status" value="1"/>
</dbReference>
<keyword evidence="4" id="KW-0511">Multifunctional enzyme</keyword>